<proteinExistence type="predicted"/>
<gene>
    <name evidence="2" type="ORF">CBM2587_A50084</name>
</gene>
<reference evidence="2" key="1">
    <citation type="submission" date="2018-01" db="EMBL/GenBank/DDBJ databases">
        <authorList>
            <person name="Clerissi C."/>
        </authorList>
    </citation>
    <scope>NUCLEOTIDE SEQUENCE</scope>
    <source>
        <strain evidence="2">Cupriavidus sp. LMG 19464</strain>
    </source>
</reference>
<dbReference type="AlphaFoldDB" id="A0A375BVE1"/>
<feature type="compositionally biased region" description="Basic and acidic residues" evidence="1">
    <location>
        <begin position="97"/>
        <end position="107"/>
    </location>
</feature>
<evidence type="ECO:0000256" key="1">
    <source>
        <dbReference type="SAM" id="MobiDB-lite"/>
    </source>
</evidence>
<feature type="region of interest" description="Disordered" evidence="1">
    <location>
        <begin position="59"/>
        <end position="107"/>
    </location>
</feature>
<feature type="compositionally biased region" description="Basic and acidic residues" evidence="1">
    <location>
        <begin position="34"/>
        <end position="44"/>
    </location>
</feature>
<protein>
    <submittedName>
        <fullName evidence="2">Uncharacterized protein</fullName>
    </submittedName>
</protein>
<comment type="caution">
    <text evidence="2">The sequence shown here is derived from an EMBL/GenBank/DDBJ whole genome shotgun (WGS) entry which is preliminary data.</text>
</comment>
<feature type="compositionally biased region" description="Basic and acidic residues" evidence="1">
    <location>
        <begin position="59"/>
        <end position="71"/>
    </location>
</feature>
<dbReference type="Proteomes" id="UP000256780">
    <property type="component" value="Chromosome CBM2587_a"/>
</dbReference>
<accession>A0A375BVE1</accession>
<feature type="region of interest" description="Disordered" evidence="1">
    <location>
        <begin position="24"/>
        <end position="44"/>
    </location>
</feature>
<dbReference type="EMBL" id="OFSQ01000024">
    <property type="protein sequence ID" value="SOY55101.1"/>
    <property type="molecule type" value="Genomic_DNA"/>
</dbReference>
<name>A0A375BVE1_9BURK</name>
<organism evidence="2">
    <name type="scientific">Cupriavidus taiwanensis</name>
    <dbReference type="NCBI Taxonomy" id="164546"/>
    <lineage>
        <taxon>Bacteria</taxon>
        <taxon>Pseudomonadati</taxon>
        <taxon>Pseudomonadota</taxon>
        <taxon>Betaproteobacteria</taxon>
        <taxon>Burkholderiales</taxon>
        <taxon>Burkholderiaceae</taxon>
        <taxon>Cupriavidus</taxon>
    </lineage>
</organism>
<evidence type="ECO:0000313" key="2">
    <source>
        <dbReference type="EMBL" id="SOY55101.1"/>
    </source>
</evidence>
<sequence>MGGGGRAAADRELRLHVPQGRCLVQEAGRRRDRRPADQRPRREAVQQVVHVADSAARHQHELSDVGGHEGAVRGAQRQGLPVGQGSRGARNRASRLFSHDESIFSIR</sequence>